<evidence type="ECO:0000259" key="13">
    <source>
        <dbReference type="PROSITE" id="PS01124"/>
    </source>
</evidence>
<dbReference type="EMBL" id="JACWZY010000008">
    <property type="protein sequence ID" value="MBD2701299.1"/>
    <property type="molecule type" value="Genomic_DNA"/>
</dbReference>
<evidence type="ECO:0000256" key="6">
    <source>
        <dbReference type="ARBA" id="ARBA00022777"/>
    </source>
</evidence>
<dbReference type="InterPro" id="IPR036097">
    <property type="entry name" value="HisK_dim/P_sf"/>
</dbReference>
<dbReference type="InterPro" id="IPR015943">
    <property type="entry name" value="WD40/YVTN_repeat-like_dom_sf"/>
</dbReference>
<dbReference type="InterPro" id="IPR018062">
    <property type="entry name" value="HTH_AraC-typ_CS"/>
</dbReference>
<dbReference type="CDD" id="cd00082">
    <property type="entry name" value="HisKA"/>
    <property type="match status" value="1"/>
</dbReference>
<evidence type="ECO:0000256" key="8">
    <source>
        <dbReference type="ARBA" id="ARBA00023012"/>
    </source>
</evidence>
<feature type="domain" description="HTH araC/xylS-type" evidence="13">
    <location>
        <begin position="1254"/>
        <end position="1353"/>
    </location>
</feature>
<name>A0A926XVC2_9BACT</name>
<reference evidence="16" key="1">
    <citation type="submission" date="2020-09" db="EMBL/GenBank/DDBJ databases">
        <authorList>
            <person name="Kim M.K."/>
        </authorList>
    </citation>
    <scope>NUCLEOTIDE SEQUENCE</scope>
    <source>
        <strain evidence="16">BT702</strain>
    </source>
</reference>
<keyword evidence="7" id="KW-0067">ATP-binding</keyword>
<evidence type="ECO:0000256" key="9">
    <source>
        <dbReference type="ARBA" id="ARBA00023015"/>
    </source>
</evidence>
<keyword evidence="5" id="KW-0547">Nucleotide-binding</keyword>
<dbReference type="InterPro" id="IPR011110">
    <property type="entry name" value="Reg_prop"/>
</dbReference>
<dbReference type="Pfam" id="PF12833">
    <property type="entry name" value="HTH_18"/>
    <property type="match status" value="1"/>
</dbReference>
<evidence type="ECO:0000256" key="11">
    <source>
        <dbReference type="ARBA" id="ARBA00023163"/>
    </source>
</evidence>
<keyword evidence="4" id="KW-0808">Transferase</keyword>
<evidence type="ECO:0000259" key="14">
    <source>
        <dbReference type="PROSITE" id="PS50109"/>
    </source>
</evidence>
<dbReference type="InterPro" id="IPR013783">
    <property type="entry name" value="Ig-like_fold"/>
</dbReference>
<evidence type="ECO:0000256" key="1">
    <source>
        <dbReference type="ARBA" id="ARBA00000085"/>
    </source>
</evidence>
<sequence>MHILKLLLILLFLGIRAYSQISFEHLTTADGLSQSTVWAIVQDKKGFIWMATSDGLNRYDGYSFKIFRRQPGLKNSLPISNIAAIYADEHNTIWVGPRNNGLCRLRPDGETFDHFPLLAPGETNNQVSISCFAEANNRLWIGTAEKGLFYYDYATQKVGRYADSRIGTSVTALYRDKNGELWIGTTQGTLLAFMPETGELASYSIPFTADVAVHHRSINVIKKDHLGRFWVGTHGRGLFQFEPESKQFRQEFIKPGVYETVNVITDIIDDKTGNLWILTDYGAWLYPKGNSDKKIYLLPDSEDNHSLSTHALKRGLCDTDGNLWIGSWQGGINIRYAQPERFSSFRHEPHNPQSLLADRVTAVTYDRRGNLWASSIKGLTAISPNRKQFRRFTSANSPLNANDVNVLFRTQTGNVLISTWTAGFSLYNPDQNRFTPFLLPGKSKSVKAFAASQSSRVWIGSHERELYLFDEKTEQLEPIMTGALRQIFQKFDLNVLLEDSSGNLWIGTYNSGLLRWNRKTGQIRHFSSSDKPGALGSNSITTLYEDNQKRLWIGTNGNGLQLFDARTETFRSWTTKDGLANNFIAGIIDDDQRNLWLSTNGGISCFNPTTHSIENYDQSDGLIGKEFLPDACTRLPSGELAFGNMQGLVVFHPKRVRSKTTPPAVYLSDLKLFNRPINPADSDAPAHLDMTDVTKLIFHPYQSVFTIDFTALSFLPHRNIRYAYQLVGFDTDWNYVGSQRSATYTNLREGDYQFLVKAAIGNSAWSQTKIVQITVLPPWYRTWWAYLLYGLLFASALLTFRRIVKIRERLKADIRIKQLEAESIKALDDAKTSFFTNISHEFRTPLTLILTPLDKLISEPSFGDRLQHQFQTIQRNAQRLLRLINQLLDLSKLESQSLVPDISRNDIVPFVERIVHYFDELAESKRIALTFRSNFDTFEVFFDADIVEKVIYNLLSNAFKFTPQGGEIRVNLMLMPTEKGVRITVTDTGIGISPAAQAHIFERFYQVSDQHTQKKSGSGIGLALTRELVELHKGSISVESTENVGTTFTVTLPVDAQCFPPEWISQASELITESVQTLLPITLPEKATTLPTKVLPILLVVEDNEELRQYLKESFSGTYHVLTAANGQQAISLAQKHIPDLILSDWLMPVQSGTIKSGPEIDGTELCQAIRANEKTSHIPFLLLTSRAANQSQIMAFGAGIDDYMTKPFNLSILETKIKSLIQNRQLLRAVWQKKILASPSDVQLPPMEELFVQKAISIIEAHIDDAHFDVEQLEEAMNLSRMQLYRKLKSILNLSGAEFIRQVRLKRAVQLLESGHYNVSEVAWQVGFNDPAYFSRCFKKEFGKAPQEFLSKT</sequence>
<dbReference type="SMART" id="SM00387">
    <property type="entry name" value="HATPase_c"/>
    <property type="match status" value="1"/>
</dbReference>
<dbReference type="PANTHER" id="PTHR43547:SF2">
    <property type="entry name" value="HYBRID SIGNAL TRANSDUCTION HISTIDINE KINASE C"/>
    <property type="match status" value="1"/>
</dbReference>
<evidence type="ECO:0000256" key="10">
    <source>
        <dbReference type="ARBA" id="ARBA00023125"/>
    </source>
</evidence>
<dbReference type="CDD" id="cd16922">
    <property type="entry name" value="HATPase_EvgS-ArcB-TorS-like"/>
    <property type="match status" value="1"/>
</dbReference>
<dbReference type="Proteomes" id="UP000598820">
    <property type="component" value="Unassembled WGS sequence"/>
</dbReference>
<dbReference type="Gene3D" id="3.30.565.10">
    <property type="entry name" value="Histidine kinase-like ATPase, C-terminal domain"/>
    <property type="match status" value="1"/>
</dbReference>
<feature type="modified residue" description="4-aspartylphosphate" evidence="12">
    <location>
        <position position="1145"/>
    </location>
</feature>
<evidence type="ECO:0000256" key="12">
    <source>
        <dbReference type="PROSITE-ProRule" id="PRU00169"/>
    </source>
</evidence>
<dbReference type="SUPFAM" id="SSF46689">
    <property type="entry name" value="Homeodomain-like"/>
    <property type="match status" value="1"/>
</dbReference>
<dbReference type="FunFam" id="1.10.287.130:FF:000045">
    <property type="entry name" value="Two-component system sensor histidine kinase/response regulator"/>
    <property type="match status" value="1"/>
</dbReference>
<evidence type="ECO:0000256" key="7">
    <source>
        <dbReference type="ARBA" id="ARBA00022840"/>
    </source>
</evidence>
<feature type="domain" description="Histidine kinase" evidence="14">
    <location>
        <begin position="837"/>
        <end position="1056"/>
    </location>
</feature>
<feature type="domain" description="Response regulatory" evidence="15">
    <location>
        <begin position="1097"/>
        <end position="1222"/>
    </location>
</feature>
<dbReference type="InterPro" id="IPR011123">
    <property type="entry name" value="Y_Y_Y"/>
</dbReference>
<keyword evidence="8" id="KW-0902">Two-component regulatory system</keyword>
<evidence type="ECO:0000256" key="5">
    <source>
        <dbReference type="ARBA" id="ARBA00022741"/>
    </source>
</evidence>
<dbReference type="GO" id="GO:0005524">
    <property type="term" value="F:ATP binding"/>
    <property type="evidence" value="ECO:0007669"/>
    <property type="project" value="UniProtKB-KW"/>
</dbReference>
<dbReference type="InterPro" id="IPR011006">
    <property type="entry name" value="CheY-like_superfamily"/>
</dbReference>
<dbReference type="Pfam" id="PF07495">
    <property type="entry name" value="Y_Y_Y"/>
    <property type="match status" value="1"/>
</dbReference>
<dbReference type="PRINTS" id="PR00344">
    <property type="entry name" value="BCTRLSENSOR"/>
</dbReference>
<dbReference type="Pfam" id="PF02518">
    <property type="entry name" value="HATPase_c"/>
    <property type="match status" value="1"/>
</dbReference>
<dbReference type="Pfam" id="PF00512">
    <property type="entry name" value="HisKA"/>
    <property type="match status" value="1"/>
</dbReference>
<evidence type="ECO:0000256" key="2">
    <source>
        <dbReference type="ARBA" id="ARBA00012438"/>
    </source>
</evidence>
<dbReference type="Gene3D" id="1.10.10.60">
    <property type="entry name" value="Homeodomain-like"/>
    <property type="match status" value="1"/>
</dbReference>
<keyword evidence="9" id="KW-0805">Transcription regulation</keyword>
<dbReference type="InterPro" id="IPR036890">
    <property type="entry name" value="HATPase_C_sf"/>
</dbReference>
<dbReference type="SUPFAM" id="SSF101898">
    <property type="entry name" value="NHL repeat"/>
    <property type="match status" value="1"/>
</dbReference>
<dbReference type="InterPro" id="IPR003661">
    <property type="entry name" value="HisK_dim/P_dom"/>
</dbReference>
<accession>A0A926XVC2</accession>
<dbReference type="PROSITE" id="PS01124">
    <property type="entry name" value="HTH_ARAC_FAMILY_2"/>
    <property type="match status" value="1"/>
</dbReference>
<dbReference type="SMART" id="SM00342">
    <property type="entry name" value="HTH_ARAC"/>
    <property type="match status" value="1"/>
</dbReference>
<dbReference type="SUPFAM" id="SSF50998">
    <property type="entry name" value="Quinoprotein alcohol dehydrogenase-like"/>
    <property type="match status" value="1"/>
</dbReference>
<evidence type="ECO:0000256" key="3">
    <source>
        <dbReference type="ARBA" id="ARBA00022553"/>
    </source>
</evidence>
<keyword evidence="10" id="KW-0238">DNA-binding</keyword>
<keyword evidence="17" id="KW-1185">Reference proteome</keyword>
<dbReference type="FunFam" id="3.30.565.10:FF:000037">
    <property type="entry name" value="Hybrid sensor histidine kinase/response regulator"/>
    <property type="match status" value="1"/>
</dbReference>
<dbReference type="Pfam" id="PF07494">
    <property type="entry name" value="Reg_prop"/>
    <property type="match status" value="4"/>
</dbReference>
<evidence type="ECO:0000256" key="4">
    <source>
        <dbReference type="ARBA" id="ARBA00022679"/>
    </source>
</evidence>
<evidence type="ECO:0000313" key="16">
    <source>
        <dbReference type="EMBL" id="MBD2701299.1"/>
    </source>
</evidence>
<protein>
    <recommendedName>
        <fullName evidence="2">histidine kinase</fullName>
        <ecNumber evidence="2">2.7.13.3</ecNumber>
    </recommendedName>
</protein>
<dbReference type="Gene3D" id="3.40.50.2300">
    <property type="match status" value="1"/>
</dbReference>
<keyword evidence="3 12" id="KW-0597">Phosphoprotein</keyword>
<dbReference type="SUPFAM" id="SSF52172">
    <property type="entry name" value="CheY-like"/>
    <property type="match status" value="1"/>
</dbReference>
<dbReference type="SUPFAM" id="SSF55874">
    <property type="entry name" value="ATPase domain of HSP90 chaperone/DNA topoisomerase II/histidine kinase"/>
    <property type="match status" value="1"/>
</dbReference>
<dbReference type="Gene3D" id="1.10.287.130">
    <property type="match status" value="1"/>
</dbReference>
<comment type="caution">
    <text evidence="16">The sequence shown here is derived from an EMBL/GenBank/DDBJ whole genome shotgun (WGS) entry which is preliminary data.</text>
</comment>
<comment type="catalytic activity">
    <reaction evidence="1">
        <text>ATP + protein L-histidine = ADP + protein N-phospho-L-histidine.</text>
        <dbReference type="EC" id="2.7.13.3"/>
    </reaction>
</comment>
<dbReference type="GO" id="GO:0003700">
    <property type="term" value="F:DNA-binding transcription factor activity"/>
    <property type="evidence" value="ECO:0007669"/>
    <property type="project" value="InterPro"/>
</dbReference>
<dbReference type="InterPro" id="IPR011047">
    <property type="entry name" value="Quinoprotein_ADH-like_sf"/>
</dbReference>
<dbReference type="EC" id="2.7.13.3" evidence="2"/>
<gene>
    <name evidence="16" type="ORF">IC229_11670</name>
</gene>
<dbReference type="PANTHER" id="PTHR43547">
    <property type="entry name" value="TWO-COMPONENT HISTIDINE KINASE"/>
    <property type="match status" value="1"/>
</dbReference>
<dbReference type="SUPFAM" id="SSF47384">
    <property type="entry name" value="Homodimeric domain of signal transducing histidine kinase"/>
    <property type="match status" value="1"/>
</dbReference>
<dbReference type="SMART" id="SM00388">
    <property type="entry name" value="HisKA"/>
    <property type="match status" value="1"/>
</dbReference>
<dbReference type="Pfam" id="PF00072">
    <property type="entry name" value="Response_reg"/>
    <property type="match status" value="1"/>
</dbReference>
<dbReference type="InterPro" id="IPR003594">
    <property type="entry name" value="HATPase_dom"/>
</dbReference>
<dbReference type="CDD" id="cd17574">
    <property type="entry name" value="REC_OmpR"/>
    <property type="match status" value="1"/>
</dbReference>
<dbReference type="InterPro" id="IPR001789">
    <property type="entry name" value="Sig_transdc_resp-reg_receiver"/>
</dbReference>
<dbReference type="InterPro" id="IPR005467">
    <property type="entry name" value="His_kinase_dom"/>
</dbReference>
<dbReference type="GO" id="GO:0043565">
    <property type="term" value="F:sequence-specific DNA binding"/>
    <property type="evidence" value="ECO:0007669"/>
    <property type="project" value="InterPro"/>
</dbReference>
<proteinExistence type="predicted"/>
<keyword evidence="11" id="KW-0804">Transcription</keyword>
<dbReference type="Gene3D" id="2.60.40.10">
    <property type="entry name" value="Immunoglobulins"/>
    <property type="match status" value="1"/>
</dbReference>
<dbReference type="RefSeq" id="WP_190887159.1">
    <property type="nucleotide sequence ID" value="NZ_JACWZY010000008.1"/>
</dbReference>
<organism evidence="16 17">
    <name type="scientific">Spirosoma profusum</name>
    <dbReference type="NCBI Taxonomy" id="2771354"/>
    <lineage>
        <taxon>Bacteria</taxon>
        <taxon>Pseudomonadati</taxon>
        <taxon>Bacteroidota</taxon>
        <taxon>Cytophagia</taxon>
        <taxon>Cytophagales</taxon>
        <taxon>Cytophagaceae</taxon>
        <taxon>Spirosoma</taxon>
    </lineage>
</organism>
<dbReference type="GO" id="GO:0000155">
    <property type="term" value="F:phosphorelay sensor kinase activity"/>
    <property type="evidence" value="ECO:0007669"/>
    <property type="project" value="InterPro"/>
</dbReference>
<dbReference type="InterPro" id="IPR009057">
    <property type="entry name" value="Homeodomain-like_sf"/>
</dbReference>
<dbReference type="SMART" id="SM00448">
    <property type="entry name" value="REC"/>
    <property type="match status" value="1"/>
</dbReference>
<evidence type="ECO:0000259" key="15">
    <source>
        <dbReference type="PROSITE" id="PS50110"/>
    </source>
</evidence>
<dbReference type="PROSITE" id="PS00041">
    <property type="entry name" value="HTH_ARAC_FAMILY_1"/>
    <property type="match status" value="1"/>
</dbReference>
<dbReference type="InterPro" id="IPR004358">
    <property type="entry name" value="Sig_transdc_His_kin-like_C"/>
</dbReference>
<dbReference type="FunFam" id="2.60.40.10:FF:000791">
    <property type="entry name" value="Two-component system sensor histidine kinase/response regulator"/>
    <property type="match status" value="1"/>
</dbReference>
<evidence type="ECO:0000313" key="17">
    <source>
        <dbReference type="Proteomes" id="UP000598820"/>
    </source>
</evidence>
<dbReference type="InterPro" id="IPR018060">
    <property type="entry name" value="HTH_AraC"/>
</dbReference>
<keyword evidence="6" id="KW-0418">Kinase</keyword>
<dbReference type="Gene3D" id="2.130.10.10">
    <property type="entry name" value="YVTN repeat-like/Quinoprotein amine dehydrogenase"/>
    <property type="match status" value="2"/>
</dbReference>
<dbReference type="PROSITE" id="PS50110">
    <property type="entry name" value="RESPONSE_REGULATORY"/>
    <property type="match status" value="1"/>
</dbReference>
<dbReference type="PROSITE" id="PS50109">
    <property type="entry name" value="HIS_KIN"/>
    <property type="match status" value="1"/>
</dbReference>